<reference evidence="6" key="1">
    <citation type="journal article" date="2010" name="Genome Biol.">
        <title>Genome sequence of the necrotrophic plant pathogen Pythium ultimum reveals original pathogenicity mechanisms and effector repertoire.</title>
        <authorList>
            <person name="Levesque C.A."/>
            <person name="Brouwer H."/>
            <person name="Cano L."/>
            <person name="Hamilton J.P."/>
            <person name="Holt C."/>
            <person name="Huitema E."/>
            <person name="Raffaele S."/>
            <person name="Robideau G.P."/>
            <person name="Thines M."/>
            <person name="Win J."/>
            <person name="Zerillo M.M."/>
            <person name="Beakes G.W."/>
            <person name="Boore J.L."/>
            <person name="Busam D."/>
            <person name="Dumas B."/>
            <person name="Ferriera S."/>
            <person name="Fuerstenberg S.I."/>
            <person name="Gachon C.M."/>
            <person name="Gaulin E."/>
            <person name="Govers F."/>
            <person name="Grenville-Briggs L."/>
            <person name="Horner N."/>
            <person name="Hostetler J."/>
            <person name="Jiang R.H."/>
            <person name="Johnson J."/>
            <person name="Krajaejun T."/>
            <person name="Lin H."/>
            <person name="Meijer H.J."/>
            <person name="Moore B."/>
            <person name="Morris P."/>
            <person name="Phuntmart V."/>
            <person name="Puiu D."/>
            <person name="Shetty J."/>
            <person name="Stajich J.E."/>
            <person name="Tripathy S."/>
            <person name="Wawra S."/>
            <person name="van West P."/>
            <person name="Whitty B.R."/>
            <person name="Coutinho P.M."/>
            <person name="Henrissat B."/>
            <person name="Martin F."/>
            <person name="Thomas P.D."/>
            <person name="Tyler B.M."/>
            <person name="De Vries R.P."/>
            <person name="Kamoun S."/>
            <person name="Yandell M."/>
            <person name="Tisserat N."/>
            <person name="Buell C.R."/>
        </authorList>
    </citation>
    <scope>NUCLEOTIDE SEQUENCE</scope>
    <source>
        <strain evidence="6">DAOM:BR144</strain>
    </source>
</reference>
<feature type="domain" description="Nas2 N-terminal" evidence="4">
    <location>
        <begin position="9"/>
        <end position="88"/>
    </location>
</feature>
<dbReference type="GO" id="GO:0005737">
    <property type="term" value="C:cytoplasm"/>
    <property type="evidence" value="ECO:0007669"/>
    <property type="project" value="TreeGrafter"/>
</dbReference>
<evidence type="ECO:0000313" key="5">
    <source>
        <dbReference type="EnsemblProtists" id="PYU1_T009697"/>
    </source>
</evidence>
<dbReference type="Gene3D" id="6.10.140.1710">
    <property type="match status" value="1"/>
</dbReference>
<reference evidence="5" key="3">
    <citation type="submission" date="2015-02" db="UniProtKB">
        <authorList>
            <consortium name="EnsemblProtists"/>
        </authorList>
    </citation>
    <scope>IDENTIFICATION</scope>
    <source>
        <strain evidence="5">DAOM BR144</strain>
    </source>
</reference>
<dbReference type="Gene3D" id="2.30.42.10">
    <property type="match status" value="1"/>
</dbReference>
<organism evidence="5 6">
    <name type="scientific">Globisporangium ultimum (strain ATCC 200006 / CBS 805.95 / DAOM BR144)</name>
    <name type="common">Pythium ultimum</name>
    <dbReference type="NCBI Taxonomy" id="431595"/>
    <lineage>
        <taxon>Eukaryota</taxon>
        <taxon>Sar</taxon>
        <taxon>Stramenopiles</taxon>
        <taxon>Oomycota</taxon>
        <taxon>Peronosporomycetes</taxon>
        <taxon>Pythiales</taxon>
        <taxon>Pythiaceae</taxon>
        <taxon>Globisporangium</taxon>
    </lineage>
</organism>
<name>K3WXJ9_GLOUD</name>
<dbReference type="AlphaFoldDB" id="K3WXJ9"/>
<proteinExistence type="predicted"/>
<reference evidence="6" key="2">
    <citation type="submission" date="2010-04" db="EMBL/GenBank/DDBJ databases">
        <authorList>
            <person name="Buell R."/>
            <person name="Hamilton J."/>
            <person name="Hostetler J."/>
        </authorList>
    </citation>
    <scope>NUCLEOTIDE SEQUENCE [LARGE SCALE GENOMIC DNA]</scope>
    <source>
        <strain evidence="6">DAOM:BR144</strain>
    </source>
</reference>
<dbReference type="InterPro" id="IPR035269">
    <property type="entry name" value="PSMD9"/>
</dbReference>
<keyword evidence="1" id="KW-0143">Chaperone</keyword>
<feature type="region of interest" description="Disordered" evidence="3">
    <location>
        <begin position="94"/>
        <end position="114"/>
    </location>
</feature>
<dbReference type="eggNOG" id="KOG3129">
    <property type="taxonomic scope" value="Eukaryota"/>
</dbReference>
<feature type="coiled-coil region" evidence="2">
    <location>
        <begin position="1"/>
        <end position="28"/>
    </location>
</feature>
<sequence length="250" mass="27166">MVAILDEYERLTAEKSKLEAEIAAIVEELTSGDNPAGLKGALVDADGFPRGDIDVYRVRHQRHAFATKQYDHKTVMQRIEQILPQVFEAKMAKAKTASSGDANPPTPPEATPAVVAAKESAPVAAIAPREIDAADKAKSPFAVVENVQSDSPAEWADLHAADQVLVFGTADATNHRNLEAIKEIVLRNIGSPIRVVVRRRSRLRPQEAAAAADQTTTAEWEFHELLLTPQQWSGPGVLGCLLMPIQESRP</sequence>
<dbReference type="EMBL" id="GL376615">
    <property type="status" value="NOT_ANNOTATED_CDS"/>
    <property type="molecule type" value="Genomic_DNA"/>
</dbReference>
<dbReference type="SUPFAM" id="SSF50156">
    <property type="entry name" value="PDZ domain-like"/>
    <property type="match status" value="1"/>
</dbReference>
<dbReference type="FunFam" id="2.30.42.10:FF:000107">
    <property type="entry name" value="26S proteasome non-ATPase regulatory subunit 9"/>
    <property type="match status" value="1"/>
</dbReference>
<evidence type="ECO:0000259" key="4">
    <source>
        <dbReference type="Pfam" id="PF18265"/>
    </source>
</evidence>
<dbReference type="FunCoup" id="K3WXJ9">
    <property type="interactions" value="334"/>
</dbReference>
<dbReference type="VEuPathDB" id="FungiDB:PYU1_G009679"/>
<dbReference type="InterPro" id="IPR040815">
    <property type="entry name" value="Nas2_N"/>
</dbReference>
<dbReference type="InParanoid" id="K3WXJ9"/>
<keyword evidence="6" id="KW-1185">Reference proteome</keyword>
<dbReference type="Proteomes" id="UP000019132">
    <property type="component" value="Unassembled WGS sequence"/>
</dbReference>
<dbReference type="PANTHER" id="PTHR12651">
    <property type="entry name" value="26S PROTEASOME NON-ATPASE REGULATORY SUBUNIT 9"/>
    <property type="match status" value="1"/>
</dbReference>
<dbReference type="HOGENOM" id="CLU_073146_2_1_1"/>
<evidence type="ECO:0000313" key="6">
    <source>
        <dbReference type="Proteomes" id="UP000019132"/>
    </source>
</evidence>
<dbReference type="PANTHER" id="PTHR12651:SF1">
    <property type="entry name" value="26S PROTEASOME NON-ATPASE REGULATORY SUBUNIT 9"/>
    <property type="match status" value="1"/>
</dbReference>
<protein>
    <recommendedName>
        <fullName evidence="4">Nas2 N-terminal domain-containing protein</fullName>
    </recommendedName>
</protein>
<dbReference type="GO" id="GO:0070682">
    <property type="term" value="P:proteasome regulatory particle assembly"/>
    <property type="evidence" value="ECO:0007669"/>
    <property type="project" value="InterPro"/>
</dbReference>
<keyword evidence="2" id="KW-0175">Coiled coil</keyword>
<dbReference type="STRING" id="431595.K3WXJ9"/>
<dbReference type="GO" id="GO:0005634">
    <property type="term" value="C:nucleus"/>
    <property type="evidence" value="ECO:0007669"/>
    <property type="project" value="TreeGrafter"/>
</dbReference>
<evidence type="ECO:0000256" key="2">
    <source>
        <dbReference type="SAM" id="Coils"/>
    </source>
</evidence>
<dbReference type="EnsemblProtists" id="PYU1_T009697">
    <property type="protein sequence ID" value="PYU1_T009697"/>
    <property type="gene ID" value="PYU1_G009679"/>
</dbReference>
<dbReference type="Pfam" id="PF18265">
    <property type="entry name" value="Nas2_N"/>
    <property type="match status" value="1"/>
</dbReference>
<evidence type="ECO:0000256" key="3">
    <source>
        <dbReference type="SAM" id="MobiDB-lite"/>
    </source>
</evidence>
<dbReference type="OMA" id="DWGGRGM"/>
<dbReference type="InterPro" id="IPR036034">
    <property type="entry name" value="PDZ_sf"/>
</dbReference>
<accession>K3WXJ9</accession>
<evidence type="ECO:0000256" key="1">
    <source>
        <dbReference type="ARBA" id="ARBA00023186"/>
    </source>
</evidence>